<comment type="caution">
    <text evidence="2">The sequence shown here is derived from an EMBL/GenBank/DDBJ whole genome shotgun (WGS) entry which is preliminary data.</text>
</comment>
<dbReference type="InterPro" id="IPR042047">
    <property type="entry name" value="SleB_dom1"/>
</dbReference>
<dbReference type="EMBL" id="BTSY01000002">
    <property type="protein sequence ID" value="GMT15557.1"/>
    <property type="molecule type" value="Genomic_DNA"/>
</dbReference>
<reference evidence="2" key="1">
    <citation type="submission" date="2023-10" db="EMBL/GenBank/DDBJ databases">
        <title>Genome assembly of Pristionchus species.</title>
        <authorList>
            <person name="Yoshida K."/>
            <person name="Sommer R.J."/>
        </authorList>
    </citation>
    <scope>NUCLEOTIDE SEQUENCE</scope>
    <source>
        <strain evidence="2">RS5133</strain>
    </source>
</reference>
<dbReference type="Proteomes" id="UP001432322">
    <property type="component" value="Unassembled WGS sequence"/>
</dbReference>
<name>A0AAV5V9S7_9BILA</name>
<dbReference type="InterPro" id="IPR011105">
    <property type="entry name" value="Cell_wall_hydrolase_SleB"/>
</dbReference>
<organism evidence="2 3">
    <name type="scientific">Pristionchus fissidentatus</name>
    <dbReference type="NCBI Taxonomy" id="1538716"/>
    <lineage>
        <taxon>Eukaryota</taxon>
        <taxon>Metazoa</taxon>
        <taxon>Ecdysozoa</taxon>
        <taxon>Nematoda</taxon>
        <taxon>Chromadorea</taxon>
        <taxon>Rhabditida</taxon>
        <taxon>Rhabditina</taxon>
        <taxon>Diplogasteromorpha</taxon>
        <taxon>Diplogasteroidea</taxon>
        <taxon>Neodiplogasteridae</taxon>
        <taxon>Pristionchus</taxon>
    </lineage>
</organism>
<feature type="domain" description="Cell wall hydrolase SleB" evidence="1">
    <location>
        <begin position="27"/>
        <end position="106"/>
    </location>
</feature>
<dbReference type="Gene3D" id="1.10.10.2520">
    <property type="entry name" value="Cell wall hydrolase SleB, domain 1"/>
    <property type="match status" value="1"/>
</dbReference>
<sequence length="115" mass="12841">EFLVAMVGFNNNDVDVLKKTIWLEARGEPYDGQVAVAHVIKNRAETNRGYWGGNTISGVCLYPQQFECWNNRQPQNTHPQGEGWNELEGIARGVLGGTIRDPTNGESFSFPSLIF</sequence>
<dbReference type="AlphaFoldDB" id="A0AAV5V9S7"/>
<dbReference type="GO" id="GO:0016787">
    <property type="term" value="F:hydrolase activity"/>
    <property type="evidence" value="ECO:0007669"/>
    <property type="project" value="InterPro"/>
</dbReference>
<keyword evidence="3" id="KW-1185">Reference proteome</keyword>
<evidence type="ECO:0000313" key="2">
    <source>
        <dbReference type="EMBL" id="GMT15557.1"/>
    </source>
</evidence>
<feature type="non-terminal residue" evidence="2">
    <location>
        <position position="1"/>
    </location>
</feature>
<accession>A0AAV5V9S7</accession>
<gene>
    <name evidence="2" type="ORF">PFISCL1PPCAC_6854</name>
</gene>
<evidence type="ECO:0000259" key="1">
    <source>
        <dbReference type="Pfam" id="PF07486"/>
    </source>
</evidence>
<proteinExistence type="predicted"/>
<dbReference type="Pfam" id="PF07486">
    <property type="entry name" value="Hydrolase_2"/>
    <property type="match status" value="1"/>
</dbReference>
<evidence type="ECO:0000313" key="3">
    <source>
        <dbReference type="Proteomes" id="UP001432322"/>
    </source>
</evidence>
<protein>
    <recommendedName>
        <fullName evidence="1">Cell wall hydrolase SleB domain-containing protein</fullName>
    </recommendedName>
</protein>